<proteinExistence type="predicted"/>
<reference evidence="1" key="1">
    <citation type="submission" date="2021-01" db="EMBL/GenBank/DDBJ databases">
        <authorList>
            <person name="Corre E."/>
            <person name="Pelletier E."/>
            <person name="Niang G."/>
            <person name="Scheremetjew M."/>
            <person name="Finn R."/>
            <person name="Kale V."/>
            <person name="Holt S."/>
            <person name="Cochrane G."/>
            <person name="Meng A."/>
            <person name="Brown T."/>
            <person name="Cohen L."/>
        </authorList>
    </citation>
    <scope>NUCLEOTIDE SEQUENCE</scope>
    <source>
        <strain evidence="1">CCMP2084</strain>
    </source>
</reference>
<evidence type="ECO:0000313" key="1">
    <source>
        <dbReference type="EMBL" id="CAD9808339.1"/>
    </source>
</evidence>
<protein>
    <submittedName>
        <fullName evidence="1">Uncharacterized protein</fullName>
    </submittedName>
</protein>
<accession>A0A7S2XKV8</accession>
<sequence length="185" mass="20319">MGIDQSKFRTNIQLKNHPLNTCGWAERFVLQCLSEWARITGKKTMRTAFFVFDPETNRMIAEAYVGNPSGRSDMFKTMRVKAMIVYRQQGGGKVGLRQQAGRIRKVMYRGPDGQIHTAMVMGDWIPGLTFSPDELRPACTQALLSGLAASGCVMDANTGTPNVFSLPDAVVAAGTQAIVDNGKMR</sequence>
<dbReference type="EMBL" id="HBHQ01000259">
    <property type="protein sequence ID" value="CAD9808339.1"/>
    <property type="molecule type" value="Transcribed_RNA"/>
</dbReference>
<dbReference type="AlphaFoldDB" id="A0A7S2XKV8"/>
<organism evidence="1">
    <name type="scientific">Attheya septentrionalis</name>
    <dbReference type="NCBI Taxonomy" id="420275"/>
    <lineage>
        <taxon>Eukaryota</taxon>
        <taxon>Sar</taxon>
        <taxon>Stramenopiles</taxon>
        <taxon>Ochrophyta</taxon>
        <taxon>Bacillariophyta</taxon>
        <taxon>Coscinodiscophyceae</taxon>
        <taxon>Chaetocerotophycidae</taxon>
        <taxon>Chaetocerotales</taxon>
        <taxon>Attheyaceae</taxon>
        <taxon>Attheya</taxon>
    </lineage>
</organism>
<name>A0A7S2XKV8_9STRA</name>
<gene>
    <name evidence="1" type="ORF">ASEP1449_LOCUS161</name>
</gene>